<accession>A0A8H7AUQ2</accession>
<evidence type="ECO:0000313" key="1">
    <source>
        <dbReference type="EMBL" id="KAF7503405.1"/>
    </source>
</evidence>
<keyword evidence="3" id="KW-1185">Reference proteome</keyword>
<comment type="caution">
    <text evidence="2">The sequence shown here is derived from an EMBL/GenBank/DDBJ whole genome shotgun (WGS) entry which is preliminary data.</text>
</comment>
<reference evidence="2" key="1">
    <citation type="submission" date="2020-02" db="EMBL/GenBank/DDBJ databases">
        <authorList>
            <person name="Palmer J.M."/>
        </authorList>
    </citation>
    <scope>NUCLEOTIDE SEQUENCE</scope>
    <source>
        <strain evidence="2">EPUS1.4</strain>
        <tissue evidence="2">Thallus</tissue>
    </source>
</reference>
<dbReference type="AlphaFoldDB" id="A0A8H7AUQ2"/>
<dbReference type="Proteomes" id="UP000606974">
    <property type="component" value="Unassembled WGS sequence"/>
</dbReference>
<organism evidence="2 3">
    <name type="scientific">Endocarpon pusillum</name>
    <dbReference type="NCBI Taxonomy" id="364733"/>
    <lineage>
        <taxon>Eukaryota</taxon>
        <taxon>Fungi</taxon>
        <taxon>Dikarya</taxon>
        <taxon>Ascomycota</taxon>
        <taxon>Pezizomycotina</taxon>
        <taxon>Eurotiomycetes</taxon>
        <taxon>Chaetothyriomycetidae</taxon>
        <taxon>Verrucariales</taxon>
        <taxon>Verrucariaceae</taxon>
        <taxon>Endocarpon</taxon>
    </lineage>
</organism>
<evidence type="ECO:0008006" key="4">
    <source>
        <dbReference type="Google" id="ProtNLM"/>
    </source>
</evidence>
<evidence type="ECO:0000313" key="3">
    <source>
        <dbReference type="Proteomes" id="UP000606974"/>
    </source>
</evidence>
<dbReference type="EMBL" id="JAACFV010000180">
    <property type="protein sequence ID" value="KAF7503405.1"/>
    <property type="molecule type" value="Genomic_DNA"/>
</dbReference>
<gene>
    <name evidence="1" type="ORF">GJ744_003888</name>
    <name evidence="2" type="ORF">GJ744_009713</name>
</gene>
<protein>
    <recommendedName>
        <fullName evidence="4">FAR1 domain-containing protein</fullName>
    </recommendedName>
</protein>
<name>A0A8H7AUQ2_9EURO</name>
<proteinExistence type="predicted"/>
<dbReference type="OrthoDB" id="5414341at2759"/>
<sequence length="262" mass="30290">MATLWQAHPLCPPEARNRLQDIVQGLPEAYLLPPQTGEEFENPESCLRRLQGYALSKGFAVIKVSGSTDSKRVRIQYRCIHHGKQTQNNRRLELHVERDSEGRTITQRQRESTHTQQMNCPWSVYLSLRKIRGTSQTALLLGITHLEHNHPMAINPLQYRPHLRLDEEHSKALKMASAHRASYLGYTTSQRILNKEGLSLSRTDYYNLHREQKAGEVHHEFEALIWALDKAGFRYACRADNVFNEAGELVSRQIQQIWFALD</sequence>
<dbReference type="EMBL" id="JAACFV010000006">
    <property type="protein sequence ID" value="KAF7513292.1"/>
    <property type="molecule type" value="Genomic_DNA"/>
</dbReference>
<evidence type="ECO:0000313" key="2">
    <source>
        <dbReference type="EMBL" id="KAF7513292.1"/>
    </source>
</evidence>